<evidence type="ECO:0000313" key="1">
    <source>
        <dbReference type="EMBL" id="CAG8746719.1"/>
    </source>
</evidence>
<dbReference type="OrthoDB" id="2410764at2759"/>
<name>A0A9N9NMC9_9GLOM</name>
<comment type="caution">
    <text evidence="1">The sequence shown here is derived from an EMBL/GenBank/DDBJ whole genome shotgun (WGS) entry which is preliminary data.</text>
</comment>
<dbReference type="EMBL" id="CAJVPY010014465">
    <property type="protein sequence ID" value="CAG8746719.1"/>
    <property type="molecule type" value="Genomic_DNA"/>
</dbReference>
<reference evidence="1" key="1">
    <citation type="submission" date="2021-06" db="EMBL/GenBank/DDBJ databases">
        <authorList>
            <person name="Kallberg Y."/>
            <person name="Tangrot J."/>
            <person name="Rosling A."/>
        </authorList>
    </citation>
    <scope>NUCLEOTIDE SEQUENCE</scope>
    <source>
        <strain evidence="1">MA453B</strain>
    </source>
</reference>
<evidence type="ECO:0000313" key="2">
    <source>
        <dbReference type="Proteomes" id="UP000789405"/>
    </source>
</evidence>
<keyword evidence="2" id="KW-1185">Reference proteome</keyword>
<accession>A0A9N9NMC9</accession>
<dbReference type="Proteomes" id="UP000789405">
    <property type="component" value="Unassembled WGS sequence"/>
</dbReference>
<feature type="non-terminal residue" evidence="1">
    <location>
        <position position="1"/>
    </location>
</feature>
<protein>
    <submittedName>
        <fullName evidence="1">21035_t:CDS:1</fullName>
    </submittedName>
</protein>
<organism evidence="1 2">
    <name type="scientific">Dentiscutata erythropus</name>
    <dbReference type="NCBI Taxonomy" id="1348616"/>
    <lineage>
        <taxon>Eukaryota</taxon>
        <taxon>Fungi</taxon>
        <taxon>Fungi incertae sedis</taxon>
        <taxon>Mucoromycota</taxon>
        <taxon>Glomeromycotina</taxon>
        <taxon>Glomeromycetes</taxon>
        <taxon>Diversisporales</taxon>
        <taxon>Gigasporaceae</taxon>
        <taxon>Dentiscutata</taxon>
    </lineage>
</organism>
<proteinExistence type="predicted"/>
<sequence>EYEICLNAAAQKASYKKIKTAKNKIIEFESLYNIASDINIRSDLFAKIQDQKNIIKTNDKKIEAFKQHVANQAQMMAKKQKQLEEEGIVEQ</sequence>
<dbReference type="AlphaFoldDB" id="A0A9N9NMC9"/>
<gene>
    <name evidence="1" type="ORF">DERYTH_LOCUS16497</name>
</gene>